<sequence length="293" mass="31423">MRIIIIIVITIMIAAGLYTGYGIATFETEKPAPLVFIEPDAQMLVTRGIIPADYLKTETVLTPEQKTQSDLAIAKISQAITVYQDYEKKSQPPLRHLLALLNGSIGAGQLPAYFLNVKDVLRPDRNFDVLRIDPSSITEASETNPVTCPVPGGVLIGDDTDNVINCPLTEIGGDQIFMGGPGNDTINDTLGDRIVDGGGGDDTITLGPGRSIIVLNENWGKDNVTVDCSGASVAPNEIPANFPVPWISKFTNFIVLSSRIPLESISWQGDVLTSKGGDTLTLSENCFTLVYGD</sequence>
<dbReference type="AlphaFoldDB" id="A0A2W5HCV9"/>
<accession>A0A2W5HCV9</accession>
<proteinExistence type="predicted"/>
<organism evidence="1 2">
    <name type="scientific">Micavibrio aeruginosavorus</name>
    <dbReference type="NCBI Taxonomy" id="349221"/>
    <lineage>
        <taxon>Bacteria</taxon>
        <taxon>Pseudomonadati</taxon>
        <taxon>Bdellovibrionota</taxon>
        <taxon>Bdellovibrionia</taxon>
        <taxon>Bdellovibrionales</taxon>
        <taxon>Pseudobdellovibrionaceae</taxon>
        <taxon>Micavibrio</taxon>
    </lineage>
</organism>
<gene>
    <name evidence="1" type="ORF">DI586_05240</name>
</gene>
<evidence type="ECO:0008006" key="3">
    <source>
        <dbReference type="Google" id="ProtNLM"/>
    </source>
</evidence>
<dbReference type="Proteomes" id="UP000249739">
    <property type="component" value="Unassembled WGS sequence"/>
</dbReference>
<name>A0A2W5HCV9_9BACT</name>
<evidence type="ECO:0000313" key="1">
    <source>
        <dbReference type="EMBL" id="PZP55976.1"/>
    </source>
</evidence>
<dbReference type="SUPFAM" id="SSF51120">
    <property type="entry name" value="beta-Roll"/>
    <property type="match status" value="1"/>
</dbReference>
<comment type="caution">
    <text evidence="1">The sequence shown here is derived from an EMBL/GenBank/DDBJ whole genome shotgun (WGS) entry which is preliminary data.</text>
</comment>
<dbReference type="InterPro" id="IPR011049">
    <property type="entry name" value="Serralysin-like_metalloprot_C"/>
</dbReference>
<reference evidence="1 2" key="1">
    <citation type="submission" date="2017-08" db="EMBL/GenBank/DDBJ databases">
        <title>Infants hospitalized years apart are colonized by the same room-sourced microbial strains.</title>
        <authorList>
            <person name="Brooks B."/>
            <person name="Olm M.R."/>
            <person name="Firek B.A."/>
            <person name="Baker R."/>
            <person name="Thomas B.C."/>
            <person name="Morowitz M.J."/>
            <person name="Banfield J.F."/>
        </authorList>
    </citation>
    <scope>NUCLEOTIDE SEQUENCE [LARGE SCALE GENOMIC DNA]</scope>
    <source>
        <strain evidence="1">S2_006_000_R2_64</strain>
    </source>
</reference>
<evidence type="ECO:0000313" key="2">
    <source>
        <dbReference type="Proteomes" id="UP000249739"/>
    </source>
</evidence>
<dbReference type="EMBL" id="QFOT01000043">
    <property type="protein sequence ID" value="PZP55976.1"/>
    <property type="molecule type" value="Genomic_DNA"/>
</dbReference>
<protein>
    <recommendedName>
        <fullName evidence="3">Calcium-binding protein</fullName>
    </recommendedName>
</protein>
<dbReference type="Gene3D" id="2.150.10.10">
    <property type="entry name" value="Serralysin-like metalloprotease, C-terminal"/>
    <property type="match status" value="1"/>
</dbReference>